<name>A0A844WGB4_9RHOB</name>
<reference evidence="1 2" key="1">
    <citation type="submission" date="2019-11" db="EMBL/GenBank/DDBJ databases">
        <title>Pseudooceanicola pacifica sp. nov., isolated from deep-sea sediment of the Pacific Ocean.</title>
        <authorList>
            <person name="Lyu L."/>
        </authorList>
    </citation>
    <scope>NUCLEOTIDE SEQUENCE [LARGE SCALE GENOMIC DNA]</scope>
    <source>
        <strain evidence="1 2">216_PA32_1</strain>
    </source>
</reference>
<comment type="caution">
    <text evidence="1">The sequence shown here is derived from an EMBL/GenBank/DDBJ whole genome shotgun (WGS) entry which is preliminary data.</text>
</comment>
<protein>
    <submittedName>
        <fullName evidence="1">DUF3572 family protein</fullName>
    </submittedName>
</protein>
<gene>
    <name evidence="1" type="ORF">GLS40_12940</name>
</gene>
<dbReference type="Proteomes" id="UP000443843">
    <property type="component" value="Unassembled WGS sequence"/>
</dbReference>
<proteinExistence type="predicted"/>
<dbReference type="Pfam" id="PF12096">
    <property type="entry name" value="DUF3572"/>
    <property type="match status" value="1"/>
</dbReference>
<dbReference type="AlphaFoldDB" id="A0A844WGB4"/>
<evidence type="ECO:0000313" key="2">
    <source>
        <dbReference type="Proteomes" id="UP000443843"/>
    </source>
</evidence>
<sequence>MKQDAAEVIALKCLTWLVGQDSLLPVFLSSTGADSEELQRRAHDPDFLTSVLEFITLDDTWVVECCDDRDLRYEMPMMAMAVLQGAGRTHWT</sequence>
<organism evidence="1 2">
    <name type="scientific">Pseudooceanicola pacificus</name>
    <dbReference type="NCBI Taxonomy" id="2676438"/>
    <lineage>
        <taxon>Bacteria</taxon>
        <taxon>Pseudomonadati</taxon>
        <taxon>Pseudomonadota</taxon>
        <taxon>Alphaproteobacteria</taxon>
        <taxon>Rhodobacterales</taxon>
        <taxon>Paracoccaceae</taxon>
        <taxon>Pseudooceanicola</taxon>
    </lineage>
</organism>
<dbReference type="InterPro" id="IPR021955">
    <property type="entry name" value="DUF3572"/>
</dbReference>
<keyword evidence="2" id="KW-1185">Reference proteome</keyword>
<dbReference type="EMBL" id="WNXQ01000007">
    <property type="protein sequence ID" value="MWB78939.1"/>
    <property type="molecule type" value="Genomic_DNA"/>
</dbReference>
<accession>A0A844WGB4</accession>
<evidence type="ECO:0000313" key="1">
    <source>
        <dbReference type="EMBL" id="MWB78939.1"/>
    </source>
</evidence>